<keyword evidence="3" id="KW-1185">Reference proteome</keyword>
<feature type="compositionally biased region" description="Polar residues" evidence="1">
    <location>
        <begin position="1"/>
        <end position="13"/>
    </location>
</feature>
<evidence type="ECO:0000313" key="3">
    <source>
        <dbReference type="Proteomes" id="UP000680866"/>
    </source>
</evidence>
<gene>
    <name evidence="2" type="ORF">Prubr_57150</name>
</gene>
<dbReference type="AlphaFoldDB" id="A0A810N8A8"/>
<name>A0A810N8A8_9ACTN</name>
<evidence type="ECO:0000313" key="2">
    <source>
        <dbReference type="EMBL" id="BCJ68694.1"/>
    </source>
</evidence>
<sequence>MSDYETSQTSTDYYETPPKDESSFSFDAGFYNRETTSVVDDTATERDAYGGEVKVDYPDSWLPEGSTGPSEFGMEAEVYREEVRTIENGVSTDTTGYGGNVSVDY</sequence>
<organism evidence="2 3">
    <name type="scientific">Polymorphospora rubra</name>
    <dbReference type="NCBI Taxonomy" id="338584"/>
    <lineage>
        <taxon>Bacteria</taxon>
        <taxon>Bacillati</taxon>
        <taxon>Actinomycetota</taxon>
        <taxon>Actinomycetes</taxon>
        <taxon>Micromonosporales</taxon>
        <taxon>Micromonosporaceae</taxon>
        <taxon>Polymorphospora</taxon>
    </lineage>
</organism>
<feature type="region of interest" description="Disordered" evidence="1">
    <location>
        <begin position="1"/>
        <end position="27"/>
    </location>
</feature>
<proteinExistence type="predicted"/>
<protein>
    <submittedName>
        <fullName evidence="2">Uncharacterized protein</fullName>
    </submittedName>
</protein>
<accession>A0A810N8A8</accession>
<dbReference type="Proteomes" id="UP000680866">
    <property type="component" value="Chromosome"/>
</dbReference>
<dbReference type="KEGG" id="pry:Prubr_57150"/>
<dbReference type="EMBL" id="AP023359">
    <property type="protein sequence ID" value="BCJ68694.1"/>
    <property type="molecule type" value="Genomic_DNA"/>
</dbReference>
<reference evidence="2" key="1">
    <citation type="submission" date="2020-08" db="EMBL/GenBank/DDBJ databases">
        <title>Whole genome shotgun sequence of Polymorphospora rubra NBRC 101157.</title>
        <authorList>
            <person name="Komaki H."/>
            <person name="Tamura T."/>
        </authorList>
    </citation>
    <scope>NUCLEOTIDE SEQUENCE</scope>
    <source>
        <strain evidence="2">NBRC 101157</strain>
    </source>
</reference>
<evidence type="ECO:0000256" key="1">
    <source>
        <dbReference type="SAM" id="MobiDB-lite"/>
    </source>
</evidence>